<name>A0ABD2LHQ8_9BILA</name>
<evidence type="ECO:0000313" key="1">
    <source>
        <dbReference type="EMBL" id="KAL3114756.1"/>
    </source>
</evidence>
<gene>
    <name evidence="1" type="ORF">niasHT_014570</name>
</gene>
<evidence type="ECO:0000313" key="2">
    <source>
        <dbReference type="Proteomes" id="UP001620626"/>
    </source>
</evidence>
<keyword evidence="2" id="KW-1185">Reference proteome</keyword>
<comment type="caution">
    <text evidence="1">The sequence shown here is derived from an EMBL/GenBank/DDBJ whole genome shotgun (WGS) entry which is preliminary data.</text>
</comment>
<protein>
    <submittedName>
        <fullName evidence="1">Uncharacterized protein</fullName>
    </submittedName>
</protein>
<dbReference type="EMBL" id="JBICBT010000407">
    <property type="protein sequence ID" value="KAL3114756.1"/>
    <property type="molecule type" value="Genomic_DNA"/>
</dbReference>
<sequence>MKKVRTFELHGVAAELMRFIHKDDPIPNSPRWPDGHPRELKWFLEKPKREPLPQLKENEPPPAPVYLIAQELANGLIGTKIEYDNAFPHFVLVPNCLLTCSLGIGDFFTPGKLQADDRFAVLASNVTEMTKERKLWINPNSSILAVQATVIDIKSKY</sequence>
<dbReference type="Proteomes" id="UP001620626">
    <property type="component" value="Unassembled WGS sequence"/>
</dbReference>
<proteinExistence type="predicted"/>
<accession>A0ABD2LHQ8</accession>
<reference evidence="1 2" key="1">
    <citation type="submission" date="2024-10" db="EMBL/GenBank/DDBJ databases">
        <authorList>
            <person name="Kim D."/>
        </authorList>
    </citation>
    <scope>NUCLEOTIDE SEQUENCE [LARGE SCALE GENOMIC DNA]</scope>
    <source>
        <strain evidence="1">BH-2024</strain>
    </source>
</reference>
<dbReference type="AlphaFoldDB" id="A0ABD2LHQ8"/>
<organism evidence="1 2">
    <name type="scientific">Heterodera trifolii</name>
    <dbReference type="NCBI Taxonomy" id="157864"/>
    <lineage>
        <taxon>Eukaryota</taxon>
        <taxon>Metazoa</taxon>
        <taxon>Ecdysozoa</taxon>
        <taxon>Nematoda</taxon>
        <taxon>Chromadorea</taxon>
        <taxon>Rhabditida</taxon>
        <taxon>Tylenchina</taxon>
        <taxon>Tylenchomorpha</taxon>
        <taxon>Tylenchoidea</taxon>
        <taxon>Heteroderidae</taxon>
        <taxon>Heteroderinae</taxon>
        <taxon>Heterodera</taxon>
    </lineage>
</organism>